<evidence type="ECO:0000313" key="5">
    <source>
        <dbReference type="Proteomes" id="UP000469558"/>
    </source>
</evidence>
<accession>A0A8T9CHK5</accession>
<organism evidence="4 5">
    <name type="scientific">Lachnellula suecica</name>
    <dbReference type="NCBI Taxonomy" id="602035"/>
    <lineage>
        <taxon>Eukaryota</taxon>
        <taxon>Fungi</taxon>
        <taxon>Dikarya</taxon>
        <taxon>Ascomycota</taxon>
        <taxon>Pezizomycotina</taxon>
        <taxon>Leotiomycetes</taxon>
        <taxon>Helotiales</taxon>
        <taxon>Lachnaceae</taxon>
        <taxon>Lachnellula</taxon>
    </lineage>
</organism>
<comment type="caution">
    <text evidence="4">The sequence shown here is derived from an EMBL/GenBank/DDBJ whole genome shotgun (WGS) entry which is preliminary data.</text>
</comment>
<evidence type="ECO:0000313" key="4">
    <source>
        <dbReference type="EMBL" id="TVY85315.1"/>
    </source>
</evidence>
<dbReference type="InterPro" id="IPR055647">
    <property type="entry name" value="DUF7223"/>
</dbReference>
<dbReference type="Pfam" id="PF22974">
    <property type="entry name" value="DUF7029"/>
    <property type="match status" value="1"/>
</dbReference>
<dbReference type="Pfam" id="PF23865">
    <property type="entry name" value="DUF7223"/>
    <property type="match status" value="1"/>
</dbReference>
<dbReference type="OrthoDB" id="5382170at2759"/>
<reference evidence="4 5" key="1">
    <citation type="submission" date="2018-05" db="EMBL/GenBank/DDBJ databases">
        <title>Genome sequencing and assembly of the regulated plant pathogen Lachnellula willkommii and related sister species for the development of diagnostic species identification markers.</title>
        <authorList>
            <person name="Giroux E."/>
            <person name="Bilodeau G."/>
        </authorList>
    </citation>
    <scope>NUCLEOTIDE SEQUENCE [LARGE SCALE GENOMIC DNA]</scope>
    <source>
        <strain evidence="4 5">CBS 268.59</strain>
    </source>
</reference>
<protein>
    <recommendedName>
        <fullName evidence="6">GPI anchored protein</fullName>
    </recommendedName>
</protein>
<dbReference type="Proteomes" id="UP000469558">
    <property type="component" value="Unassembled WGS sequence"/>
</dbReference>
<feature type="domain" description="DUF7029" evidence="2">
    <location>
        <begin position="37"/>
        <end position="134"/>
    </location>
</feature>
<feature type="region of interest" description="Disordered" evidence="1">
    <location>
        <begin position="521"/>
        <end position="543"/>
    </location>
</feature>
<dbReference type="AlphaFoldDB" id="A0A8T9CHK5"/>
<evidence type="ECO:0000259" key="2">
    <source>
        <dbReference type="Pfam" id="PF22974"/>
    </source>
</evidence>
<proteinExistence type="predicted"/>
<feature type="domain" description="DUF7223" evidence="3">
    <location>
        <begin position="208"/>
        <end position="419"/>
    </location>
</feature>
<evidence type="ECO:0008006" key="6">
    <source>
        <dbReference type="Google" id="ProtNLM"/>
    </source>
</evidence>
<sequence length="571" mass="60705">MLTVRIFRLDKEHWLTQAIDTSILKGGRTRVAKTLMDYKLPALILEDIEASLVDIQCSDSAVMVEFAESEMLTAARESWRNVSEFLVISSHSGCNRDGERSPYLVSGVTYDHEKLTANFDAQRVQWKGSYHSMTVKFGVSNTRYRSDSLRTHEGLRRRQVAPSTTSTAVVATTTPNTNTSAHARIDFQVPADEEIFSFSNTAGAVTDSASVKCKDCSISGTIDIVEGEITLSNSTTALGEAVDFINTGYFRAVANNMSAHIELDTSLDLSITQSFNKSFPAIGIPGFQIPGIATIGPFFQPVITGSLQMQGSVDFTYGFDMKVPDNSSILLNVGNLNESSSQGLYISLPRRCSKTYQTLSDNAQISAIPLSASSPSIALTLGLGLRAELDLGINILSGDGSMAAGAFIDLPSLTVTISNLAGVNKQCEPITNITTADQILSHVFPNLTHIVPEVGINIGLQVGAALNIADVHTSIGSQTVLAGTTFTMPTACLSYDASNKAFVSPTVTSSTTSIALTGTGASVSETGTANPESAKAKSSGKRNGNNPLAGEGAFWWTGCMLLSVFLVALSL</sequence>
<gene>
    <name evidence="4" type="ORF">LSUE1_G000192</name>
</gene>
<feature type="compositionally biased region" description="Polar residues" evidence="1">
    <location>
        <begin position="521"/>
        <end position="531"/>
    </location>
</feature>
<name>A0A8T9CHK5_9HELO</name>
<evidence type="ECO:0000256" key="1">
    <source>
        <dbReference type="SAM" id="MobiDB-lite"/>
    </source>
</evidence>
<dbReference type="InterPro" id="IPR054293">
    <property type="entry name" value="DUF7029"/>
</dbReference>
<keyword evidence="5" id="KW-1185">Reference proteome</keyword>
<dbReference type="EMBL" id="QGMK01000014">
    <property type="protein sequence ID" value="TVY85315.1"/>
    <property type="molecule type" value="Genomic_DNA"/>
</dbReference>
<evidence type="ECO:0000259" key="3">
    <source>
        <dbReference type="Pfam" id="PF23865"/>
    </source>
</evidence>